<dbReference type="EMBL" id="SRIO01000001">
    <property type="protein sequence ID" value="TFZ84043.1"/>
    <property type="molecule type" value="Genomic_DNA"/>
</dbReference>
<reference evidence="9 10" key="1">
    <citation type="journal article" date="2019" name="ISME J.">
        <title>Candidatus Macondimonas diazotrophica, a novel gammaproteobacterial genus dominating crude-oil-contaminated coastal sediments.</title>
        <authorList>
            <person name="Karthikeyan S."/>
            <person name="Konstantinidis K."/>
        </authorList>
    </citation>
    <scope>NUCLEOTIDE SEQUENCE [LARGE SCALE GENOMIC DNA]</scope>
    <source>
        <strain evidence="9 10">KTK01</strain>
    </source>
</reference>
<evidence type="ECO:0000313" key="9">
    <source>
        <dbReference type="EMBL" id="TFZ84043.1"/>
    </source>
</evidence>
<keyword evidence="10" id="KW-1185">Reference proteome</keyword>
<evidence type="ECO:0000256" key="2">
    <source>
        <dbReference type="ARBA" id="ARBA00023015"/>
    </source>
</evidence>
<dbReference type="CDD" id="cd06171">
    <property type="entry name" value="Sigma70_r4"/>
    <property type="match status" value="1"/>
</dbReference>
<dbReference type="PANTHER" id="PTHR30385:SF7">
    <property type="entry name" value="RNA POLYMERASE SIGMA FACTOR FLIA"/>
    <property type="match status" value="1"/>
</dbReference>
<organism evidence="9 10">
    <name type="scientific">Candidatus Macondimonas diazotrophica</name>
    <dbReference type="NCBI Taxonomy" id="2305248"/>
    <lineage>
        <taxon>Bacteria</taxon>
        <taxon>Pseudomonadati</taxon>
        <taxon>Pseudomonadota</taxon>
        <taxon>Gammaproteobacteria</taxon>
        <taxon>Chromatiales</taxon>
        <taxon>Ectothiorhodospiraceae</taxon>
        <taxon>Candidatus Macondimonas</taxon>
    </lineage>
</organism>
<accession>A0A4Z0FDM9</accession>
<feature type="region of interest" description="Sigma-70 factor domain-4" evidence="6">
    <location>
        <begin position="183"/>
        <end position="231"/>
    </location>
</feature>
<dbReference type="OrthoDB" id="9799825at2"/>
<comment type="function">
    <text evidence="6">Sigma factors are initiation factors that promote the attachment of RNA polymerase to specific initiation sites and are then released. This sigma factor controls the expression of flagella-related genes.</text>
</comment>
<dbReference type="FunFam" id="1.10.1740.10:FF:000002">
    <property type="entry name" value="RNA polymerase sigma factor FliA"/>
    <property type="match status" value="1"/>
</dbReference>
<name>A0A4Z0FDM9_9GAMM</name>
<dbReference type="NCBIfam" id="NF005413">
    <property type="entry name" value="PRK06986.1"/>
    <property type="match status" value="1"/>
</dbReference>
<dbReference type="InterPro" id="IPR014284">
    <property type="entry name" value="RNA_pol_sigma-70_dom"/>
</dbReference>
<dbReference type="PROSITE" id="PS00715">
    <property type="entry name" value="SIGMA70_1"/>
    <property type="match status" value="1"/>
</dbReference>
<comment type="subcellular location">
    <subcellularLocation>
        <location evidence="6">Cytoplasm</location>
    </subcellularLocation>
</comment>
<evidence type="ECO:0000259" key="7">
    <source>
        <dbReference type="PROSITE" id="PS00715"/>
    </source>
</evidence>
<gene>
    <name evidence="6" type="primary">fliA</name>
    <name evidence="9" type="ORF">E4680_00405</name>
</gene>
<dbReference type="InterPro" id="IPR007630">
    <property type="entry name" value="RNA_pol_sigma70_r4"/>
</dbReference>
<dbReference type="SUPFAM" id="SSF88659">
    <property type="entry name" value="Sigma3 and sigma4 domains of RNA polymerase sigma factors"/>
    <property type="match status" value="2"/>
</dbReference>
<dbReference type="RefSeq" id="WP_135280402.1">
    <property type="nucleotide sequence ID" value="NZ_SRIO01000001.1"/>
</dbReference>
<dbReference type="InterPro" id="IPR000943">
    <property type="entry name" value="RNA_pol_sigma70"/>
</dbReference>
<dbReference type="Pfam" id="PF04539">
    <property type="entry name" value="Sigma70_r3"/>
    <property type="match status" value="1"/>
</dbReference>
<dbReference type="NCBIfam" id="TIGR02937">
    <property type="entry name" value="sigma70-ECF"/>
    <property type="match status" value="1"/>
</dbReference>
<evidence type="ECO:0000256" key="6">
    <source>
        <dbReference type="HAMAP-Rule" id="MF_00962"/>
    </source>
</evidence>
<dbReference type="InterPro" id="IPR028617">
    <property type="entry name" value="Sigma70_FliA"/>
</dbReference>
<keyword evidence="2 6" id="KW-0805">Transcription regulation</keyword>
<dbReference type="GO" id="GO:0016987">
    <property type="term" value="F:sigma factor activity"/>
    <property type="evidence" value="ECO:0007669"/>
    <property type="project" value="UniProtKB-UniRule"/>
</dbReference>
<comment type="similarity">
    <text evidence="6">Belongs to the sigma-70 factor family. FliA subfamily.</text>
</comment>
<dbReference type="HAMAP" id="MF_00962">
    <property type="entry name" value="Sigma70_FliA"/>
    <property type="match status" value="1"/>
</dbReference>
<feature type="DNA-binding region" description="H-T-H motif" evidence="6">
    <location>
        <begin position="205"/>
        <end position="224"/>
    </location>
</feature>
<dbReference type="Gene3D" id="1.20.140.160">
    <property type="match status" value="1"/>
</dbReference>
<dbReference type="InterPro" id="IPR012845">
    <property type="entry name" value="RNA_pol_sigma_FliA_WhiG"/>
</dbReference>
<evidence type="ECO:0000256" key="1">
    <source>
        <dbReference type="ARBA" id="ARBA00022490"/>
    </source>
</evidence>
<keyword evidence="3 6" id="KW-0731">Sigma factor</keyword>
<dbReference type="PROSITE" id="PS00716">
    <property type="entry name" value="SIGMA70_2"/>
    <property type="match status" value="1"/>
</dbReference>
<feature type="domain" description="RNA polymerase sigma-70" evidence="7">
    <location>
        <begin position="42"/>
        <end position="55"/>
    </location>
</feature>
<dbReference type="PIRSF" id="PIRSF000770">
    <property type="entry name" value="RNA_pol_sigma-SigE/K"/>
    <property type="match status" value="1"/>
</dbReference>
<comment type="caution">
    <text evidence="9">The sequence shown here is derived from an EMBL/GenBank/DDBJ whole genome shotgun (WGS) entry which is preliminary data.</text>
</comment>
<dbReference type="InterPro" id="IPR013324">
    <property type="entry name" value="RNA_pol_sigma_r3/r4-like"/>
</dbReference>
<keyword evidence="4 6" id="KW-0238">DNA-binding</keyword>
<feature type="region of interest" description="Sigma-70 factor domain-2" evidence="6">
    <location>
        <begin position="15"/>
        <end position="87"/>
    </location>
</feature>
<dbReference type="Pfam" id="PF04545">
    <property type="entry name" value="Sigma70_r4"/>
    <property type="match status" value="1"/>
</dbReference>
<evidence type="ECO:0000259" key="8">
    <source>
        <dbReference type="PROSITE" id="PS00716"/>
    </source>
</evidence>
<dbReference type="Gene3D" id="1.10.1740.10">
    <property type="match status" value="1"/>
</dbReference>
<keyword evidence="1 6" id="KW-0963">Cytoplasm</keyword>
<dbReference type="GO" id="GO:0005737">
    <property type="term" value="C:cytoplasm"/>
    <property type="evidence" value="ECO:0007669"/>
    <property type="project" value="UniProtKB-SubCell"/>
</dbReference>
<dbReference type="GO" id="GO:0006352">
    <property type="term" value="P:DNA-templated transcription initiation"/>
    <property type="evidence" value="ECO:0007669"/>
    <property type="project" value="UniProtKB-UniRule"/>
</dbReference>
<comment type="caution">
    <text evidence="6">Lacks conserved residue(s) required for the propagation of feature annotation.</text>
</comment>
<evidence type="ECO:0000313" key="10">
    <source>
        <dbReference type="Proteomes" id="UP000297890"/>
    </source>
</evidence>
<evidence type="ECO:0000256" key="3">
    <source>
        <dbReference type="ARBA" id="ARBA00023082"/>
    </source>
</evidence>
<dbReference type="NCBIfam" id="TIGR02479">
    <property type="entry name" value="FliA_WhiG"/>
    <property type="match status" value="1"/>
</dbReference>
<sequence length="239" mass="26563">MMQPAHNEARQQHDLVVQHAPLVRRIAQHLASRLPASVQIDDLIQAGMIGLLEAARNYDANQGASFETYAGIRIRGAMLDETRKVDWAPRSVHRKAREMATFVHELEHQLGRVAKPAEVAAAMQIDLDQYYQIVEDAAGCRVLSLDEPDNGVVDAGEIPGDGDRDDPAEQIEADGFRAVLAEVMAGLPEKECLVMSLYYEQDLNLRQIGAVMGVSESRACQIHSQAVKRIRSRMADWVR</sequence>
<dbReference type="PANTHER" id="PTHR30385">
    <property type="entry name" value="SIGMA FACTOR F FLAGELLAR"/>
    <property type="match status" value="1"/>
</dbReference>
<dbReference type="InterPro" id="IPR007627">
    <property type="entry name" value="RNA_pol_sigma70_r2"/>
</dbReference>
<dbReference type="PRINTS" id="PR00046">
    <property type="entry name" value="SIGMA70FCT"/>
</dbReference>
<dbReference type="GO" id="GO:0003677">
    <property type="term" value="F:DNA binding"/>
    <property type="evidence" value="ECO:0007669"/>
    <property type="project" value="UniProtKB-UniRule"/>
</dbReference>
<dbReference type="InterPro" id="IPR013325">
    <property type="entry name" value="RNA_pol_sigma_r2"/>
</dbReference>
<keyword evidence="5 6" id="KW-0804">Transcription</keyword>
<feature type="domain" description="RNA polymerase sigma-70" evidence="8">
    <location>
        <begin position="204"/>
        <end position="230"/>
    </location>
</feature>
<dbReference type="InterPro" id="IPR007624">
    <property type="entry name" value="RNA_pol_sigma70_r3"/>
</dbReference>
<dbReference type="Proteomes" id="UP000297890">
    <property type="component" value="Unassembled WGS sequence"/>
</dbReference>
<dbReference type="SUPFAM" id="SSF88946">
    <property type="entry name" value="Sigma2 domain of RNA polymerase sigma factors"/>
    <property type="match status" value="1"/>
</dbReference>
<dbReference type="GO" id="GO:0003899">
    <property type="term" value="F:DNA-directed RNA polymerase activity"/>
    <property type="evidence" value="ECO:0007669"/>
    <property type="project" value="InterPro"/>
</dbReference>
<dbReference type="Pfam" id="PF04542">
    <property type="entry name" value="Sigma70_r2"/>
    <property type="match status" value="1"/>
</dbReference>
<dbReference type="AlphaFoldDB" id="A0A4Z0FDM9"/>
<feature type="short sequence motif" description="Interaction with polymerase core subunit RpoC" evidence="6">
    <location>
        <begin position="42"/>
        <end position="45"/>
    </location>
</feature>
<evidence type="ECO:0000256" key="5">
    <source>
        <dbReference type="ARBA" id="ARBA00023163"/>
    </source>
</evidence>
<protein>
    <recommendedName>
        <fullName evidence="6">RNA polymerase sigma factor FliA</fullName>
    </recommendedName>
    <alternativeName>
        <fullName evidence="6">RNA polymerase sigma factor for flagellar operon</fullName>
    </alternativeName>
    <alternativeName>
        <fullName evidence="6">Sigma F</fullName>
    </alternativeName>
    <alternativeName>
        <fullName evidence="6">Sigma-28</fullName>
    </alternativeName>
</protein>
<evidence type="ECO:0000256" key="4">
    <source>
        <dbReference type="ARBA" id="ARBA00023125"/>
    </source>
</evidence>
<proteinExistence type="inferred from homology"/>